<comment type="caution">
    <text evidence="1">The sequence shown here is derived from an EMBL/GenBank/DDBJ whole genome shotgun (WGS) entry which is preliminary data.</text>
</comment>
<protein>
    <submittedName>
        <fullName evidence="1">Uncharacterized protein</fullName>
    </submittedName>
</protein>
<organism evidence="1 2">
    <name type="scientific">Solirubrobacter ginsenosidimutans</name>
    <dbReference type="NCBI Taxonomy" id="490573"/>
    <lineage>
        <taxon>Bacteria</taxon>
        <taxon>Bacillati</taxon>
        <taxon>Actinomycetota</taxon>
        <taxon>Thermoleophilia</taxon>
        <taxon>Solirubrobacterales</taxon>
        <taxon>Solirubrobacteraceae</taxon>
        <taxon>Solirubrobacter</taxon>
    </lineage>
</organism>
<dbReference type="Proteomes" id="UP001149140">
    <property type="component" value="Unassembled WGS sequence"/>
</dbReference>
<dbReference type="RefSeq" id="WP_270042851.1">
    <property type="nucleotide sequence ID" value="NZ_JAPDOD010000026.1"/>
</dbReference>
<name>A0A9X3S4Z3_9ACTN</name>
<gene>
    <name evidence="1" type="ORF">OM076_25255</name>
</gene>
<accession>A0A9X3S4Z3</accession>
<evidence type="ECO:0000313" key="2">
    <source>
        <dbReference type="Proteomes" id="UP001149140"/>
    </source>
</evidence>
<evidence type="ECO:0000313" key="1">
    <source>
        <dbReference type="EMBL" id="MDA0163606.1"/>
    </source>
</evidence>
<sequence length="82" mass="9033">MTSLEDKLTPREQALVKETYAIVLAELDLRVRPGSQDAWRGSWHGCIEQEDAEAVRAIVRSMPGLDTARQRLAGTVSPLANS</sequence>
<keyword evidence="2" id="KW-1185">Reference proteome</keyword>
<dbReference type="AlphaFoldDB" id="A0A9X3S4Z3"/>
<reference evidence="1" key="1">
    <citation type="submission" date="2022-10" db="EMBL/GenBank/DDBJ databases">
        <title>The WGS of Solirubrobacter ginsenosidimutans DSM 21036.</title>
        <authorList>
            <person name="Jiang Z."/>
        </authorList>
    </citation>
    <scope>NUCLEOTIDE SEQUENCE</scope>
    <source>
        <strain evidence="1">DSM 21036</strain>
    </source>
</reference>
<proteinExistence type="predicted"/>
<dbReference type="EMBL" id="JAPDOD010000026">
    <property type="protein sequence ID" value="MDA0163606.1"/>
    <property type="molecule type" value="Genomic_DNA"/>
</dbReference>